<dbReference type="PANTHER" id="PTHR22803">
    <property type="entry name" value="MANNOSE, PHOSPHOLIPASE, LECTIN RECEPTOR RELATED"/>
    <property type="match status" value="1"/>
</dbReference>
<dbReference type="Gene3D" id="3.10.100.10">
    <property type="entry name" value="Mannose-Binding Protein A, subunit A"/>
    <property type="match status" value="1"/>
</dbReference>
<evidence type="ECO:0000313" key="4">
    <source>
        <dbReference type="Proteomes" id="UP000007801"/>
    </source>
</evidence>
<dbReference type="InterPro" id="IPR016187">
    <property type="entry name" value="CTDL_fold"/>
</dbReference>
<protein>
    <recommendedName>
        <fullName evidence="2">C-type lectin domain-containing protein</fullName>
    </recommendedName>
</protein>
<dbReference type="PROSITE" id="PS50041">
    <property type="entry name" value="C_TYPE_LECTIN_2"/>
    <property type="match status" value="1"/>
</dbReference>
<accession>A0A0P8XH95</accession>
<dbReference type="AlphaFoldDB" id="A0A0P8XH95"/>
<dbReference type="InParanoid" id="A0A0P8XH95"/>
<dbReference type="OrthoDB" id="7773875at2759"/>
<dbReference type="EMBL" id="CH902624">
    <property type="protein sequence ID" value="KPU74253.1"/>
    <property type="molecule type" value="Genomic_DNA"/>
</dbReference>
<evidence type="ECO:0000256" key="1">
    <source>
        <dbReference type="SAM" id="SignalP"/>
    </source>
</evidence>
<organism evidence="3 4">
    <name type="scientific">Drosophila ananassae</name>
    <name type="common">Fruit fly</name>
    <dbReference type="NCBI Taxonomy" id="7217"/>
    <lineage>
        <taxon>Eukaryota</taxon>
        <taxon>Metazoa</taxon>
        <taxon>Ecdysozoa</taxon>
        <taxon>Arthropoda</taxon>
        <taxon>Hexapoda</taxon>
        <taxon>Insecta</taxon>
        <taxon>Pterygota</taxon>
        <taxon>Neoptera</taxon>
        <taxon>Endopterygota</taxon>
        <taxon>Diptera</taxon>
        <taxon>Brachycera</taxon>
        <taxon>Muscomorpha</taxon>
        <taxon>Ephydroidea</taxon>
        <taxon>Drosophilidae</taxon>
        <taxon>Drosophila</taxon>
        <taxon>Sophophora</taxon>
    </lineage>
</organism>
<reference evidence="3 4" key="1">
    <citation type="journal article" date="2007" name="Nature">
        <title>Evolution of genes and genomes on the Drosophila phylogeny.</title>
        <authorList>
            <consortium name="Drosophila 12 Genomes Consortium"/>
            <person name="Clark A.G."/>
            <person name="Eisen M.B."/>
            <person name="Smith D.R."/>
            <person name="Bergman C.M."/>
            <person name="Oliver B."/>
            <person name="Markow T.A."/>
            <person name="Kaufman T.C."/>
            <person name="Kellis M."/>
            <person name="Gelbart W."/>
            <person name="Iyer V.N."/>
            <person name="Pollard D.A."/>
            <person name="Sackton T.B."/>
            <person name="Larracuente A.M."/>
            <person name="Singh N.D."/>
            <person name="Abad J.P."/>
            <person name="Abt D.N."/>
            <person name="Adryan B."/>
            <person name="Aguade M."/>
            <person name="Akashi H."/>
            <person name="Anderson W.W."/>
            <person name="Aquadro C.F."/>
            <person name="Ardell D.H."/>
            <person name="Arguello R."/>
            <person name="Artieri C.G."/>
            <person name="Barbash D.A."/>
            <person name="Barker D."/>
            <person name="Barsanti P."/>
            <person name="Batterham P."/>
            <person name="Batzoglou S."/>
            <person name="Begun D."/>
            <person name="Bhutkar A."/>
            <person name="Blanco E."/>
            <person name="Bosak S.A."/>
            <person name="Bradley R.K."/>
            <person name="Brand A.D."/>
            <person name="Brent M.R."/>
            <person name="Brooks A.N."/>
            <person name="Brown R.H."/>
            <person name="Butlin R.K."/>
            <person name="Caggese C."/>
            <person name="Calvi B.R."/>
            <person name="Bernardo de Carvalho A."/>
            <person name="Caspi A."/>
            <person name="Castrezana S."/>
            <person name="Celniker S.E."/>
            <person name="Chang J.L."/>
            <person name="Chapple C."/>
            <person name="Chatterji S."/>
            <person name="Chinwalla A."/>
            <person name="Civetta A."/>
            <person name="Clifton S.W."/>
            <person name="Comeron J.M."/>
            <person name="Costello J.C."/>
            <person name="Coyne J.A."/>
            <person name="Daub J."/>
            <person name="David R.G."/>
            <person name="Delcher A.L."/>
            <person name="Delehaunty K."/>
            <person name="Do C.B."/>
            <person name="Ebling H."/>
            <person name="Edwards K."/>
            <person name="Eickbush T."/>
            <person name="Evans J.D."/>
            <person name="Filipski A."/>
            <person name="Findeiss S."/>
            <person name="Freyhult E."/>
            <person name="Fulton L."/>
            <person name="Fulton R."/>
            <person name="Garcia A.C."/>
            <person name="Gardiner A."/>
            <person name="Garfield D.A."/>
            <person name="Garvin B.E."/>
            <person name="Gibson G."/>
            <person name="Gilbert D."/>
            <person name="Gnerre S."/>
            <person name="Godfrey J."/>
            <person name="Good R."/>
            <person name="Gotea V."/>
            <person name="Gravely B."/>
            <person name="Greenberg A.J."/>
            <person name="Griffiths-Jones S."/>
            <person name="Gross S."/>
            <person name="Guigo R."/>
            <person name="Gustafson E.A."/>
            <person name="Haerty W."/>
            <person name="Hahn M.W."/>
            <person name="Halligan D.L."/>
            <person name="Halpern A.L."/>
            <person name="Halter G.M."/>
            <person name="Han M.V."/>
            <person name="Heger A."/>
            <person name="Hillier L."/>
            <person name="Hinrichs A.S."/>
            <person name="Holmes I."/>
            <person name="Hoskins R.A."/>
            <person name="Hubisz M.J."/>
            <person name="Hultmark D."/>
            <person name="Huntley M.A."/>
            <person name="Jaffe D.B."/>
            <person name="Jagadeeshan S."/>
            <person name="Jeck W.R."/>
            <person name="Johnson J."/>
            <person name="Jones C.D."/>
            <person name="Jordan W.C."/>
            <person name="Karpen G.H."/>
            <person name="Kataoka E."/>
            <person name="Keightley P.D."/>
            <person name="Kheradpour P."/>
            <person name="Kirkness E.F."/>
            <person name="Koerich L.B."/>
            <person name="Kristiansen K."/>
            <person name="Kudrna D."/>
            <person name="Kulathinal R.J."/>
            <person name="Kumar S."/>
            <person name="Kwok R."/>
            <person name="Lander E."/>
            <person name="Langley C.H."/>
            <person name="Lapoint R."/>
            <person name="Lazzaro B.P."/>
            <person name="Lee S.J."/>
            <person name="Levesque L."/>
            <person name="Li R."/>
            <person name="Lin C.F."/>
            <person name="Lin M.F."/>
            <person name="Lindblad-Toh K."/>
            <person name="Llopart A."/>
            <person name="Long M."/>
            <person name="Low L."/>
            <person name="Lozovsky E."/>
            <person name="Lu J."/>
            <person name="Luo M."/>
            <person name="Machado C.A."/>
            <person name="Makalowski W."/>
            <person name="Marzo M."/>
            <person name="Matsuda M."/>
            <person name="Matzkin L."/>
            <person name="McAllister B."/>
            <person name="McBride C.S."/>
            <person name="McKernan B."/>
            <person name="McKernan K."/>
            <person name="Mendez-Lago M."/>
            <person name="Minx P."/>
            <person name="Mollenhauer M.U."/>
            <person name="Montooth K."/>
            <person name="Mount S.M."/>
            <person name="Mu X."/>
            <person name="Myers E."/>
            <person name="Negre B."/>
            <person name="Newfeld S."/>
            <person name="Nielsen R."/>
            <person name="Noor M.A."/>
            <person name="O'Grady P."/>
            <person name="Pachter L."/>
            <person name="Papaceit M."/>
            <person name="Parisi M.J."/>
            <person name="Parisi M."/>
            <person name="Parts L."/>
            <person name="Pedersen J.S."/>
            <person name="Pesole G."/>
            <person name="Phillippy A.M."/>
            <person name="Ponting C.P."/>
            <person name="Pop M."/>
            <person name="Porcelli D."/>
            <person name="Powell J.R."/>
            <person name="Prohaska S."/>
            <person name="Pruitt K."/>
            <person name="Puig M."/>
            <person name="Quesneville H."/>
            <person name="Ram K.R."/>
            <person name="Rand D."/>
            <person name="Rasmussen M.D."/>
            <person name="Reed L.K."/>
            <person name="Reenan R."/>
            <person name="Reily A."/>
            <person name="Remington K.A."/>
            <person name="Rieger T.T."/>
            <person name="Ritchie M.G."/>
            <person name="Robin C."/>
            <person name="Rogers Y.H."/>
            <person name="Rohde C."/>
            <person name="Rozas J."/>
            <person name="Rubenfield M.J."/>
            <person name="Ruiz A."/>
            <person name="Russo S."/>
            <person name="Salzberg S.L."/>
            <person name="Sanchez-Gracia A."/>
            <person name="Saranga D.J."/>
            <person name="Sato H."/>
            <person name="Schaeffer S.W."/>
            <person name="Schatz M.C."/>
            <person name="Schlenke T."/>
            <person name="Schwartz R."/>
            <person name="Segarra C."/>
            <person name="Singh R.S."/>
            <person name="Sirot L."/>
            <person name="Sirota M."/>
            <person name="Sisneros N.B."/>
            <person name="Smith C.D."/>
            <person name="Smith T.F."/>
            <person name="Spieth J."/>
            <person name="Stage D.E."/>
            <person name="Stark A."/>
            <person name="Stephan W."/>
            <person name="Strausberg R.L."/>
            <person name="Strempel S."/>
            <person name="Sturgill D."/>
            <person name="Sutton G."/>
            <person name="Sutton G.G."/>
            <person name="Tao W."/>
            <person name="Teichmann S."/>
            <person name="Tobari Y.N."/>
            <person name="Tomimura Y."/>
            <person name="Tsolas J.M."/>
            <person name="Valente V.L."/>
            <person name="Venter E."/>
            <person name="Venter J.C."/>
            <person name="Vicario S."/>
            <person name="Vieira F.G."/>
            <person name="Vilella A.J."/>
            <person name="Villasante A."/>
            <person name="Walenz B."/>
            <person name="Wang J."/>
            <person name="Wasserman M."/>
            <person name="Watts T."/>
            <person name="Wilson D."/>
            <person name="Wilson R.K."/>
            <person name="Wing R.A."/>
            <person name="Wolfner M.F."/>
            <person name="Wong A."/>
            <person name="Wong G.K."/>
            <person name="Wu C.I."/>
            <person name="Wu G."/>
            <person name="Yamamoto D."/>
            <person name="Yang H.P."/>
            <person name="Yang S.P."/>
            <person name="Yorke J.A."/>
            <person name="Yoshida K."/>
            <person name="Zdobnov E."/>
            <person name="Zhang P."/>
            <person name="Zhang Y."/>
            <person name="Zimin A.V."/>
            <person name="Baldwin J."/>
            <person name="Abdouelleil A."/>
            <person name="Abdulkadir J."/>
            <person name="Abebe A."/>
            <person name="Abera B."/>
            <person name="Abreu J."/>
            <person name="Acer S.C."/>
            <person name="Aftuck L."/>
            <person name="Alexander A."/>
            <person name="An P."/>
            <person name="Anderson E."/>
            <person name="Anderson S."/>
            <person name="Arachi H."/>
            <person name="Azer M."/>
            <person name="Bachantsang P."/>
            <person name="Barry A."/>
            <person name="Bayul T."/>
            <person name="Berlin A."/>
            <person name="Bessette D."/>
            <person name="Bloom T."/>
            <person name="Blye J."/>
            <person name="Boguslavskiy L."/>
            <person name="Bonnet C."/>
            <person name="Boukhgalter B."/>
            <person name="Bourzgui I."/>
            <person name="Brown A."/>
            <person name="Cahill P."/>
            <person name="Channer S."/>
            <person name="Cheshatsang Y."/>
            <person name="Chuda L."/>
            <person name="Citroen M."/>
            <person name="Collymore A."/>
            <person name="Cooke P."/>
            <person name="Costello M."/>
            <person name="D'Aco K."/>
            <person name="Daza R."/>
            <person name="De Haan G."/>
            <person name="DeGray S."/>
            <person name="DeMaso C."/>
            <person name="Dhargay N."/>
            <person name="Dooley K."/>
            <person name="Dooley E."/>
            <person name="Doricent M."/>
            <person name="Dorje P."/>
            <person name="Dorjee K."/>
            <person name="Dupes A."/>
            <person name="Elong R."/>
            <person name="Falk J."/>
            <person name="Farina A."/>
            <person name="Faro S."/>
            <person name="Ferguson D."/>
            <person name="Fisher S."/>
            <person name="Foley C.D."/>
            <person name="Franke A."/>
            <person name="Friedrich D."/>
            <person name="Gadbois L."/>
            <person name="Gearin G."/>
            <person name="Gearin C.R."/>
            <person name="Giannoukos G."/>
            <person name="Goode T."/>
            <person name="Graham J."/>
            <person name="Grandbois E."/>
            <person name="Grewal S."/>
            <person name="Gyaltsen K."/>
            <person name="Hafez N."/>
            <person name="Hagos B."/>
            <person name="Hall J."/>
            <person name="Henson C."/>
            <person name="Hollinger A."/>
            <person name="Honan T."/>
            <person name="Huard M.D."/>
            <person name="Hughes L."/>
            <person name="Hurhula B."/>
            <person name="Husby M.E."/>
            <person name="Kamat A."/>
            <person name="Kanga B."/>
            <person name="Kashin S."/>
            <person name="Khazanovich D."/>
            <person name="Kisner P."/>
            <person name="Lance K."/>
            <person name="Lara M."/>
            <person name="Lee W."/>
            <person name="Lennon N."/>
            <person name="Letendre F."/>
            <person name="LeVine R."/>
            <person name="Lipovsky A."/>
            <person name="Liu X."/>
            <person name="Liu J."/>
            <person name="Liu S."/>
            <person name="Lokyitsang T."/>
            <person name="Lokyitsang Y."/>
            <person name="Lubonja R."/>
            <person name="Lui A."/>
            <person name="MacDonald P."/>
            <person name="Magnisalis V."/>
            <person name="Maru K."/>
            <person name="Matthews C."/>
            <person name="McCusker W."/>
            <person name="McDonough S."/>
            <person name="Mehta T."/>
            <person name="Meldrim J."/>
            <person name="Meneus L."/>
            <person name="Mihai O."/>
            <person name="Mihalev A."/>
            <person name="Mihova T."/>
            <person name="Mittelman R."/>
            <person name="Mlenga V."/>
            <person name="Montmayeur A."/>
            <person name="Mulrain L."/>
            <person name="Navidi A."/>
            <person name="Naylor J."/>
            <person name="Negash T."/>
            <person name="Nguyen T."/>
            <person name="Nguyen N."/>
            <person name="Nicol R."/>
            <person name="Norbu C."/>
            <person name="Norbu N."/>
            <person name="Novod N."/>
            <person name="O'Neill B."/>
            <person name="Osman S."/>
            <person name="Markiewicz E."/>
            <person name="Oyono O.L."/>
            <person name="Patti C."/>
            <person name="Phunkhang P."/>
            <person name="Pierre F."/>
            <person name="Priest M."/>
            <person name="Raghuraman S."/>
            <person name="Rege F."/>
            <person name="Reyes R."/>
            <person name="Rise C."/>
            <person name="Rogov P."/>
            <person name="Ross K."/>
            <person name="Ryan E."/>
            <person name="Settipalli S."/>
            <person name="Shea T."/>
            <person name="Sherpa N."/>
            <person name="Shi L."/>
            <person name="Shih D."/>
            <person name="Sparrow T."/>
            <person name="Spaulding J."/>
            <person name="Stalker J."/>
            <person name="Stange-Thomann N."/>
            <person name="Stavropoulos S."/>
            <person name="Stone C."/>
            <person name="Strader C."/>
            <person name="Tesfaye S."/>
            <person name="Thomson T."/>
            <person name="Thoulutsang Y."/>
            <person name="Thoulutsang D."/>
            <person name="Topham K."/>
            <person name="Topping I."/>
            <person name="Tsamla T."/>
            <person name="Vassiliev H."/>
            <person name="Vo A."/>
            <person name="Wangchuk T."/>
            <person name="Wangdi T."/>
            <person name="Weiand M."/>
            <person name="Wilkinson J."/>
            <person name="Wilson A."/>
            <person name="Yadav S."/>
            <person name="Young G."/>
            <person name="Yu Q."/>
            <person name="Zembek L."/>
            <person name="Zhong D."/>
            <person name="Zimmer A."/>
            <person name="Zwirko Z."/>
            <person name="Jaffe D.B."/>
            <person name="Alvarez P."/>
            <person name="Brockman W."/>
            <person name="Butler J."/>
            <person name="Chin C."/>
            <person name="Gnerre S."/>
            <person name="Grabherr M."/>
            <person name="Kleber M."/>
            <person name="Mauceli E."/>
            <person name="MacCallum I."/>
        </authorList>
    </citation>
    <scope>NUCLEOTIDE SEQUENCE [LARGE SCALE GENOMIC DNA]</scope>
    <source>
        <strain evidence="4">Tucson 14024-0371.13</strain>
    </source>
</reference>
<dbReference type="SMR" id="A0A0P8XH95"/>
<feature type="chain" id="PRO_5006153932" description="C-type lectin domain-containing protein" evidence="1">
    <location>
        <begin position="20"/>
        <end position="180"/>
    </location>
</feature>
<gene>
    <name evidence="3" type="primary">Dana\GF27362</name>
    <name evidence="3" type="ORF">GF27362</name>
</gene>
<dbReference type="CDD" id="cd00037">
    <property type="entry name" value="CLECT"/>
    <property type="match status" value="1"/>
</dbReference>
<dbReference type="InterPro" id="IPR050111">
    <property type="entry name" value="C-type_lectin/snaclec_domain"/>
</dbReference>
<dbReference type="Proteomes" id="UP000007801">
    <property type="component" value="Unassembled WGS sequence"/>
</dbReference>
<dbReference type="GeneID" id="26514771"/>
<dbReference type="InterPro" id="IPR016186">
    <property type="entry name" value="C-type_lectin-like/link_sf"/>
</dbReference>
<dbReference type="InterPro" id="IPR001304">
    <property type="entry name" value="C-type_lectin-like"/>
</dbReference>
<feature type="signal peptide" evidence="1">
    <location>
        <begin position="1"/>
        <end position="19"/>
    </location>
</feature>
<keyword evidence="1" id="KW-0732">Signal</keyword>
<dbReference type="Pfam" id="PF00059">
    <property type="entry name" value="Lectin_C"/>
    <property type="match status" value="1"/>
</dbReference>
<evidence type="ECO:0000313" key="3">
    <source>
        <dbReference type="EMBL" id="KPU74253.1"/>
    </source>
</evidence>
<dbReference type="KEGG" id="dan:26514771"/>
<proteinExistence type="predicted"/>
<dbReference type="SUPFAM" id="SSF56436">
    <property type="entry name" value="C-type lectin-like"/>
    <property type="match status" value="1"/>
</dbReference>
<keyword evidence="4" id="KW-1185">Reference proteome</keyword>
<sequence length="180" mass="20384">MLAMLFGGFLVSVFTPSGSIRVLTDVTNGLSGNLDLDPAPFIKLATGYYYFEFNKKANWFEAYEACRRINGHLVSFDTREELEAVIRYIRGSTYIDRFWTSGTDYAHHGHYVWFATGKPIDLDIWWPNEPNHFNDAEHCAELSINPQTNQLKGIADVVCVLSRAYICEAEEATTASVAVW</sequence>
<feature type="domain" description="C-type lectin" evidence="2">
    <location>
        <begin position="49"/>
        <end position="168"/>
    </location>
</feature>
<name>A0A0P8XH95_DROAN</name>
<evidence type="ECO:0000259" key="2">
    <source>
        <dbReference type="PROSITE" id="PS50041"/>
    </source>
</evidence>
<dbReference type="SMART" id="SM00034">
    <property type="entry name" value="CLECT"/>
    <property type="match status" value="1"/>
</dbReference>